<dbReference type="SUPFAM" id="SSF56601">
    <property type="entry name" value="beta-lactamase/transpeptidase-like"/>
    <property type="match status" value="2"/>
</dbReference>
<keyword evidence="3" id="KW-0732">Signal</keyword>
<sequence length="966" mass="104046">MKRLLSRTGCWLLLVMLLFQLAAVPAFAQDTAVRAEPLAAGIEQLLAELDKNPESIGLHAGIQVYDLTEKKILYSHLADRTYVPASNMKLFTTIAALDRLGPDYQWKTEVYLTGEVSNGGVLNGDLVLKGLGDPSLTSADLQSIASALKEKGIEQVNGKLLVDDSYFDGIRLGFGWMWDDEPYGYSAQISALAVHKNAVNITVEPGAAAGDTPVLTMDPGTEYLQVDNQLQTVAGKGSQIAVERPRGTNRLIFTGTIGVDAPPYEEAVTMEDPALFAADIWMQRLGAAGIKLHPQAKAEKTTVTNGVPFYTHLSPPLSEIITELNKESDNFYAEMLLKTLGAVEKGEGSAEAGSEVVAEVLKRAGIEGGFVQKDGSGLSRFNWITASQMVRLLSFVQDQEYRDVFEQSLPVAGVDGTLKNRLKGTAAEKRVAAKTGSMGGVNTLSGYATAKNGNKLAFSILINGIYKSKYARDLQDRIAILLAEYPQSQAPGGETSEETTYKLSALLDPIVAEAEGAGITAGVLVKKAGGAEEAGEPAVWFEHEADTLLTPASNLKLLTTAAALDQLGSDYQYATELWGSAAPPSNGIYQGDLYLKGYGDPTLHTEDKLKVQEGVSIESIVAWLKEQGIKRVNGDLILDESYFDQQRLGLGWAWDDESYYYNPLLGALAMNRGTVMIEFEPGSGVGDPVPIQLLPKTDYVTVINEAKTVSADQPKTFAIERDRGTNTIHVTGNLPLGTAQDYERVPVENPALYVGTVLRETMEKDGISFGGNSDIRIGTVPAQAVKWTSFHSRPLSEIITYLNKRSDNFYAEMLLKTLGAVRKQEGSASAGVEVVMETLDRLGVPSNFDMVDGSGLTRYNLISPRHVAALLEGMAAHDEYQTYLDSLPIAGVDGTLANRMKGTAAADNARAKTGTLTGVSSLSGYVHTQDGQTLIFSIMLNGYTPKSGFLIGIQDRIVEALASYAD</sequence>
<feature type="signal peptide" evidence="3">
    <location>
        <begin position="1"/>
        <end position="28"/>
    </location>
</feature>
<dbReference type="KEGG" id="bcop:JD108_12080"/>
<dbReference type="PANTHER" id="PTHR30023">
    <property type="entry name" value="D-ALANYL-D-ALANINE CARBOXYPEPTIDASE"/>
    <property type="match status" value="1"/>
</dbReference>
<gene>
    <name evidence="4" type="primary">dacB</name>
    <name evidence="4" type="ORF">JD108_12080</name>
    <name evidence="5" type="ORF">KDJ56_12025</name>
</gene>
<organism evidence="4 6">
    <name type="scientific">Brevibacillus composti</name>
    <dbReference type="NCBI Taxonomy" id="2796470"/>
    <lineage>
        <taxon>Bacteria</taxon>
        <taxon>Bacillati</taxon>
        <taxon>Bacillota</taxon>
        <taxon>Bacilli</taxon>
        <taxon>Bacillales</taxon>
        <taxon>Paenibacillaceae</taxon>
        <taxon>Brevibacillus</taxon>
    </lineage>
</organism>
<dbReference type="PANTHER" id="PTHR30023:SF0">
    <property type="entry name" value="PENICILLIN-SENSITIVE CARBOXYPEPTIDASE A"/>
    <property type="match status" value="1"/>
</dbReference>
<dbReference type="RefSeq" id="WP_198826329.1">
    <property type="nucleotide sequence ID" value="NZ_CP066308.1"/>
</dbReference>
<dbReference type="PRINTS" id="PR00922">
    <property type="entry name" value="DADACBPTASE3"/>
</dbReference>
<keyword evidence="2 4" id="KW-0378">Hydrolase</keyword>
<dbReference type="Proteomes" id="UP000677234">
    <property type="component" value="Chromosome"/>
</dbReference>
<dbReference type="EMBL" id="CP073708">
    <property type="protein sequence ID" value="QUO39774.1"/>
    <property type="molecule type" value="Genomic_DNA"/>
</dbReference>
<comment type="similarity">
    <text evidence="1">Belongs to the peptidase S13 family.</text>
</comment>
<dbReference type="Pfam" id="PF02113">
    <property type="entry name" value="Peptidase_S13"/>
    <property type="match status" value="2"/>
</dbReference>
<dbReference type="NCBIfam" id="TIGR00666">
    <property type="entry name" value="PBP4"/>
    <property type="match status" value="2"/>
</dbReference>
<dbReference type="AlphaFoldDB" id="A0A7T5EHF8"/>
<accession>A0A7T5EHF8</accession>
<evidence type="ECO:0000256" key="1">
    <source>
        <dbReference type="ARBA" id="ARBA00006096"/>
    </source>
</evidence>
<dbReference type="Proteomes" id="UP000595847">
    <property type="component" value="Chromosome"/>
</dbReference>
<dbReference type="InterPro" id="IPR000667">
    <property type="entry name" value="Peptidase_S13"/>
</dbReference>
<dbReference type="EC" id="3.4.16.4" evidence="4"/>
<evidence type="ECO:0000256" key="3">
    <source>
        <dbReference type="SAM" id="SignalP"/>
    </source>
</evidence>
<dbReference type="Gene3D" id="3.40.710.10">
    <property type="entry name" value="DD-peptidase/beta-lactamase superfamily"/>
    <property type="match status" value="3"/>
</dbReference>
<dbReference type="GO" id="GO:0006508">
    <property type="term" value="P:proteolysis"/>
    <property type="evidence" value="ECO:0007669"/>
    <property type="project" value="InterPro"/>
</dbReference>
<evidence type="ECO:0000313" key="4">
    <source>
        <dbReference type="EMBL" id="QQE72696.1"/>
    </source>
</evidence>
<dbReference type="EMBL" id="CP066308">
    <property type="protein sequence ID" value="QQE72696.1"/>
    <property type="molecule type" value="Genomic_DNA"/>
</dbReference>
<dbReference type="GO" id="GO:0009002">
    <property type="term" value="F:serine-type D-Ala-D-Ala carboxypeptidase activity"/>
    <property type="evidence" value="ECO:0007669"/>
    <property type="project" value="UniProtKB-EC"/>
</dbReference>
<reference evidence="4 6" key="1">
    <citation type="submission" date="2020-12" db="EMBL/GenBank/DDBJ databases">
        <title>strain FJAT-54423T represents a novel species of the genus Brevibacillus.</title>
        <authorList>
            <person name="Tang R."/>
        </authorList>
    </citation>
    <scope>NUCLEOTIDE SEQUENCE [LARGE SCALE GENOMIC DNA]</scope>
    <source>
        <strain evidence="4 6">FJAT-54423</strain>
    </source>
</reference>
<reference evidence="5" key="2">
    <citation type="submission" date="2021-04" db="EMBL/GenBank/DDBJ databases">
        <title>Brevibacillus composti FJAT-54423, complete genome.</title>
        <authorList>
            <person name="Tang R."/>
        </authorList>
    </citation>
    <scope>NUCLEOTIDE SEQUENCE</scope>
    <source>
        <strain evidence="5">FJAT-54424</strain>
    </source>
</reference>
<feature type="chain" id="PRO_5032506397" evidence="3">
    <location>
        <begin position="29"/>
        <end position="966"/>
    </location>
</feature>
<dbReference type="Gene3D" id="3.50.80.20">
    <property type="entry name" value="D-Ala-D-Ala carboxypeptidase C, peptidase S13"/>
    <property type="match status" value="2"/>
</dbReference>
<name>A0A7T5EHF8_9BACL</name>
<evidence type="ECO:0000313" key="6">
    <source>
        <dbReference type="Proteomes" id="UP000595847"/>
    </source>
</evidence>
<dbReference type="InterPro" id="IPR012338">
    <property type="entry name" value="Beta-lactam/transpept-like"/>
</dbReference>
<evidence type="ECO:0000313" key="5">
    <source>
        <dbReference type="EMBL" id="QUO39774.1"/>
    </source>
</evidence>
<keyword evidence="4" id="KW-0121">Carboxypeptidase</keyword>
<evidence type="ECO:0000313" key="7">
    <source>
        <dbReference type="Proteomes" id="UP000677234"/>
    </source>
</evidence>
<keyword evidence="4" id="KW-0645">Protease</keyword>
<keyword evidence="7" id="KW-1185">Reference proteome</keyword>
<dbReference type="GO" id="GO:0000270">
    <property type="term" value="P:peptidoglycan metabolic process"/>
    <property type="evidence" value="ECO:0007669"/>
    <property type="project" value="TreeGrafter"/>
</dbReference>
<protein>
    <submittedName>
        <fullName evidence="4">D-alanyl-D-alanine carboxypeptidase/D-alanyl-D-alanine-endopeptidase</fullName>
        <ecNumber evidence="4">3.4.16.4</ecNumber>
    </submittedName>
</protein>
<proteinExistence type="inferred from homology"/>
<evidence type="ECO:0000256" key="2">
    <source>
        <dbReference type="ARBA" id="ARBA00022801"/>
    </source>
</evidence>